<keyword evidence="3" id="KW-1185">Reference proteome</keyword>
<dbReference type="PANTHER" id="PTHR33594:SF1">
    <property type="entry name" value="HD_PDEASE DOMAIN-CONTAINING PROTEIN"/>
    <property type="match status" value="1"/>
</dbReference>
<dbReference type="EMBL" id="CP022437">
    <property type="protein sequence ID" value="ASN05555.1"/>
    <property type="molecule type" value="Genomic_DNA"/>
</dbReference>
<dbReference type="OrthoDB" id="9797344at2"/>
<dbReference type="Gene3D" id="1.10.472.50">
    <property type="entry name" value="HD-domain/PDEase-like"/>
    <property type="match status" value="1"/>
</dbReference>
<feature type="domain" description="HD" evidence="1">
    <location>
        <begin position="27"/>
        <end position="126"/>
    </location>
</feature>
<proteinExistence type="predicted"/>
<organism evidence="2 3">
    <name type="scientific">Virgibacillus necropolis</name>
    <dbReference type="NCBI Taxonomy" id="163877"/>
    <lineage>
        <taxon>Bacteria</taxon>
        <taxon>Bacillati</taxon>
        <taxon>Bacillota</taxon>
        <taxon>Bacilli</taxon>
        <taxon>Bacillales</taxon>
        <taxon>Bacillaceae</taxon>
        <taxon>Virgibacillus</taxon>
    </lineage>
</organism>
<dbReference type="KEGG" id="vne:CFK40_11305"/>
<dbReference type="InterPro" id="IPR003607">
    <property type="entry name" value="HD/PDEase_dom"/>
</dbReference>
<protein>
    <submittedName>
        <fullName evidence="2">Metal-dependent phosphohydrolase</fullName>
    </submittedName>
</protein>
<evidence type="ECO:0000259" key="1">
    <source>
        <dbReference type="PROSITE" id="PS51831"/>
    </source>
</evidence>
<gene>
    <name evidence="2" type="ORF">CFK40_11305</name>
</gene>
<dbReference type="Gene3D" id="1.20.58.1910">
    <property type="match status" value="1"/>
</dbReference>
<keyword evidence="2" id="KW-0378">Hydrolase</keyword>
<dbReference type="CDD" id="cd00077">
    <property type="entry name" value="HDc"/>
    <property type="match status" value="1"/>
</dbReference>
<dbReference type="PANTHER" id="PTHR33594">
    <property type="entry name" value="SUPERFAMILY HYDROLASE, PUTATIVE (AFU_ORTHOLOGUE AFUA_1G03035)-RELATED"/>
    <property type="match status" value="1"/>
</dbReference>
<name>A0A221MD27_9BACI</name>
<dbReference type="RefSeq" id="WP_089532404.1">
    <property type="nucleotide sequence ID" value="NZ_CP022437.1"/>
</dbReference>
<dbReference type="PROSITE" id="PS51831">
    <property type="entry name" value="HD"/>
    <property type="match status" value="1"/>
</dbReference>
<sequence length="199" mass="23037">MENKKEQLSSIREYVYNLFHDDTTGHDFHHMKRVARIATTLARKERADLFICESAAWLHDIGDKKLFANPELARNEMDVFLAKIGVKRNTIEHIYKAMNDVSFSKGNIPATLEGKVVQDADRLDAMGAIGIARVFAFGGTREQLIYHDEKPENTSIQHFYDKLLKLKSLMNTQAAIEIAQERHVFMENYLDQFFLEWKS</sequence>
<evidence type="ECO:0000313" key="2">
    <source>
        <dbReference type="EMBL" id="ASN05555.1"/>
    </source>
</evidence>
<dbReference type="Pfam" id="PF01966">
    <property type="entry name" value="HD"/>
    <property type="match status" value="1"/>
</dbReference>
<dbReference type="AlphaFoldDB" id="A0A221MD27"/>
<dbReference type="SMART" id="SM00471">
    <property type="entry name" value="HDc"/>
    <property type="match status" value="1"/>
</dbReference>
<dbReference type="GO" id="GO:0016787">
    <property type="term" value="F:hydrolase activity"/>
    <property type="evidence" value="ECO:0007669"/>
    <property type="project" value="UniProtKB-KW"/>
</dbReference>
<reference evidence="2 3" key="1">
    <citation type="journal article" date="2003" name="Int. J. Syst. Evol. Microbiol.">
        <title>Virgibacillus carmonensis sp. nov., Virgibacillus necropolis sp. nov. and Virgibacillus picturae sp. nov., three novel species isolated from deteriorated mural paintings, transfer of the species of the genus salibacillus to Virgibacillus, as Virgibacillus marismortui comb. nov. and Virgibacillus salexigens comb. nov., and emended description of the genus Virgibacillus.</title>
        <authorList>
            <person name="Heyrman J."/>
            <person name="Logan N.A."/>
            <person name="Busse H.J."/>
            <person name="Balcaen A."/>
            <person name="Lebbe L."/>
            <person name="Rodriguez-Diaz M."/>
            <person name="Swings J."/>
            <person name="De Vos P."/>
        </authorList>
    </citation>
    <scope>NUCLEOTIDE SEQUENCE [LARGE SCALE GENOMIC DNA]</scope>
    <source>
        <strain evidence="2 3">LMG 19488</strain>
    </source>
</reference>
<dbReference type="SUPFAM" id="SSF109604">
    <property type="entry name" value="HD-domain/PDEase-like"/>
    <property type="match status" value="1"/>
</dbReference>
<dbReference type="InterPro" id="IPR006674">
    <property type="entry name" value="HD_domain"/>
</dbReference>
<accession>A0A221MD27</accession>
<evidence type="ECO:0000313" key="3">
    <source>
        <dbReference type="Proteomes" id="UP000204391"/>
    </source>
</evidence>
<dbReference type="Proteomes" id="UP000204391">
    <property type="component" value="Chromosome"/>
</dbReference>